<gene>
    <name evidence="3" type="ORF">P775_02210</name>
</gene>
<dbReference type="InterPro" id="IPR035965">
    <property type="entry name" value="PAS-like_dom_sf"/>
</dbReference>
<evidence type="ECO:0000313" key="3">
    <source>
        <dbReference type="EMBL" id="PIL21808.1"/>
    </source>
</evidence>
<keyword evidence="1" id="KW-1133">Transmembrane helix</keyword>
<accession>A0A2G8RL42</accession>
<sequence length="511" mass="56581">MDTLLELFLALGIGCISGLAGLVGCSILQKRSPGGRDAGTFGDAEDRIVFLMSAGRIYTASEQARQLLAGLSFEEAGWGQICSLFATVFPDLPPEEPDQPLVLKAAGMPETTLILQPIAGTLRIEVVGRTPSATDMLLYLQQGEELETLRIAMASIPSLFWESDQEGGLIWANAAYHALCEHTGVVTSEAPLFDISMSQNAEPAQVRIRLKNSPRDSPRWFEISSRQSNGRWLHHAINVDAVVNAETAQRSFVQTLTKTFAHLPIGLAVFDRNRQLALFNPALIDLTTLPAEFLSGRPNLMSFFDQMRDNRMMPEPKNYSGWREQLGELVAAASDDRYCETWSLPSGLTYKITGRPHPDGAIAFLIEDISSEISLTRRFRAEMELSQSVLDTLNQAVAVFSHLGVLTFCNAAYRELWKTDPDSALAEMTVLDATRLWQVSCEPSPIWPDLRDFVLARLDRTAWSVELTLHNGPRLKCTVEPISGGATVVRFSMVETRVVWDAPRLRLSKEA</sequence>
<keyword evidence="1" id="KW-0472">Membrane</keyword>
<organism evidence="3 4">
    <name type="scientific">Puniceibacterium antarcticum</name>
    <dbReference type="NCBI Taxonomy" id="1206336"/>
    <lineage>
        <taxon>Bacteria</taxon>
        <taxon>Pseudomonadati</taxon>
        <taxon>Pseudomonadota</taxon>
        <taxon>Alphaproteobacteria</taxon>
        <taxon>Rhodobacterales</taxon>
        <taxon>Paracoccaceae</taxon>
        <taxon>Puniceibacterium</taxon>
    </lineage>
</organism>
<proteinExistence type="predicted"/>
<dbReference type="AlphaFoldDB" id="A0A2G8RL42"/>
<comment type="caution">
    <text evidence="3">The sequence shown here is derived from an EMBL/GenBank/DDBJ whole genome shotgun (WGS) entry which is preliminary data.</text>
</comment>
<dbReference type="Proteomes" id="UP000231259">
    <property type="component" value="Unassembled WGS sequence"/>
</dbReference>
<dbReference type="InterPro" id="IPR000014">
    <property type="entry name" value="PAS"/>
</dbReference>
<evidence type="ECO:0000259" key="2">
    <source>
        <dbReference type="Pfam" id="PF13188"/>
    </source>
</evidence>
<feature type="domain" description="PAS" evidence="2">
    <location>
        <begin position="385"/>
        <end position="424"/>
    </location>
</feature>
<dbReference type="Pfam" id="PF13188">
    <property type="entry name" value="PAS_8"/>
    <property type="match status" value="1"/>
</dbReference>
<dbReference type="EMBL" id="AWWI01000021">
    <property type="protein sequence ID" value="PIL21808.1"/>
    <property type="molecule type" value="Genomic_DNA"/>
</dbReference>
<dbReference type="Pfam" id="PF12860">
    <property type="entry name" value="PAS_7"/>
    <property type="match status" value="1"/>
</dbReference>
<reference evidence="3 4" key="1">
    <citation type="submission" date="2013-09" db="EMBL/GenBank/DDBJ databases">
        <title>Genome sequencing of Phaeobacter antarcticus sp. nov. SM1211.</title>
        <authorList>
            <person name="Zhang X.-Y."/>
            <person name="Liu C."/>
            <person name="Chen X.-L."/>
            <person name="Xie B.-B."/>
            <person name="Qin Q.-L."/>
            <person name="Rong J.-C."/>
            <person name="Zhang Y.-Z."/>
        </authorList>
    </citation>
    <scope>NUCLEOTIDE SEQUENCE [LARGE SCALE GENOMIC DNA]</scope>
    <source>
        <strain evidence="3 4">SM1211</strain>
    </source>
</reference>
<dbReference type="RefSeq" id="WP_245875530.1">
    <property type="nucleotide sequence ID" value="NZ_AWWI01000021.1"/>
</dbReference>
<keyword evidence="1" id="KW-0812">Transmembrane</keyword>
<evidence type="ECO:0000313" key="4">
    <source>
        <dbReference type="Proteomes" id="UP000231259"/>
    </source>
</evidence>
<name>A0A2G8RL42_9RHOB</name>
<feature type="transmembrane region" description="Helical" evidence="1">
    <location>
        <begin position="6"/>
        <end position="28"/>
    </location>
</feature>
<evidence type="ECO:0000256" key="1">
    <source>
        <dbReference type="SAM" id="Phobius"/>
    </source>
</evidence>
<keyword evidence="4" id="KW-1185">Reference proteome</keyword>
<dbReference type="SUPFAM" id="SSF55785">
    <property type="entry name" value="PYP-like sensor domain (PAS domain)"/>
    <property type="match status" value="2"/>
</dbReference>
<protein>
    <recommendedName>
        <fullName evidence="2">PAS domain-containing protein</fullName>
    </recommendedName>
</protein>